<feature type="non-terminal residue" evidence="2">
    <location>
        <position position="126"/>
    </location>
</feature>
<gene>
    <name evidence="2" type="ORF">MNBD_ALPHA06-871</name>
</gene>
<dbReference type="InterPro" id="IPR002052">
    <property type="entry name" value="DNA_methylase_N6_adenine_CS"/>
</dbReference>
<sequence length="126" mass="13976">MTISEHPFFLDGALNIAQGSGYRAGMDAVLLAASINMPKNKHALELGCGVATALLCAAWRNPQVQFYGLEKQTELLQIANENITRNHMQTQVEVVAGDIANLPAPFRQDQFDQVFFNPPFQETRDQ</sequence>
<keyword evidence="2" id="KW-0808">Transferase</keyword>
<proteinExistence type="predicted"/>
<keyword evidence="2" id="KW-0489">Methyltransferase</keyword>
<evidence type="ECO:0000259" key="1">
    <source>
        <dbReference type="Pfam" id="PF13847"/>
    </source>
</evidence>
<name>A0A3B0T5V4_9ZZZZ</name>
<evidence type="ECO:0000313" key="2">
    <source>
        <dbReference type="EMBL" id="VAW02316.1"/>
    </source>
</evidence>
<dbReference type="PROSITE" id="PS00092">
    <property type="entry name" value="N6_MTASE"/>
    <property type="match status" value="1"/>
</dbReference>
<dbReference type="InterPro" id="IPR029063">
    <property type="entry name" value="SAM-dependent_MTases_sf"/>
</dbReference>
<dbReference type="GO" id="GO:0008757">
    <property type="term" value="F:S-adenosylmethionine-dependent methyltransferase activity"/>
    <property type="evidence" value="ECO:0007669"/>
    <property type="project" value="UniProtKB-ARBA"/>
</dbReference>
<feature type="domain" description="Methyltransferase" evidence="1">
    <location>
        <begin position="39"/>
        <end position="120"/>
    </location>
</feature>
<dbReference type="EMBL" id="UOEE01000337">
    <property type="protein sequence ID" value="VAW02316.1"/>
    <property type="molecule type" value="Genomic_DNA"/>
</dbReference>
<dbReference type="InterPro" id="IPR025714">
    <property type="entry name" value="Methyltranfer_dom"/>
</dbReference>
<dbReference type="GO" id="GO:0003676">
    <property type="term" value="F:nucleic acid binding"/>
    <property type="evidence" value="ECO:0007669"/>
    <property type="project" value="InterPro"/>
</dbReference>
<dbReference type="PANTHER" id="PTHR47739">
    <property type="entry name" value="TRNA1(VAL) (ADENINE(37)-N6)-METHYLTRANSFERASE"/>
    <property type="match status" value="1"/>
</dbReference>
<dbReference type="Pfam" id="PF13847">
    <property type="entry name" value="Methyltransf_31"/>
    <property type="match status" value="1"/>
</dbReference>
<dbReference type="InterPro" id="IPR050210">
    <property type="entry name" value="tRNA_Adenine-N(6)_MTase"/>
</dbReference>
<dbReference type="GO" id="GO:0032259">
    <property type="term" value="P:methylation"/>
    <property type="evidence" value="ECO:0007669"/>
    <property type="project" value="UniProtKB-KW"/>
</dbReference>
<dbReference type="EC" id="2.1.1.223" evidence="2"/>
<accession>A0A3B0T5V4</accession>
<dbReference type="PANTHER" id="PTHR47739:SF1">
    <property type="entry name" value="TRNA1(VAL) (ADENINE(37)-N6)-METHYLTRANSFERASE"/>
    <property type="match status" value="1"/>
</dbReference>
<organism evidence="2">
    <name type="scientific">hydrothermal vent metagenome</name>
    <dbReference type="NCBI Taxonomy" id="652676"/>
    <lineage>
        <taxon>unclassified sequences</taxon>
        <taxon>metagenomes</taxon>
        <taxon>ecological metagenomes</taxon>
    </lineage>
</organism>
<dbReference type="SUPFAM" id="SSF53335">
    <property type="entry name" value="S-adenosyl-L-methionine-dependent methyltransferases"/>
    <property type="match status" value="1"/>
</dbReference>
<dbReference type="AlphaFoldDB" id="A0A3B0T5V4"/>
<protein>
    <submittedName>
        <fullName evidence="2">tRNA (Adenine37-N(6))-methyltransferase TrmN6</fullName>
        <ecNumber evidence="2">2.1.1.223</ecNumber>
    </submittedName>
</protein>
<dbReference type="CDD" id="cd02440">
    <property type="entry name" value="AdoMet_MTases"/>
    <property type="match status" value="1"/>
</dbReference>
<reference evidence="2" key="1">
    <citation type="submission" date="2018-06" db="EMBL/GenBank/DDBJ databases">
        <authorList>
            <person name="Zhirakovskaya E."/>
        </authorList>
    </citation>
    <scope>NUCLEOTIDE SEQUENCE</scope>
</reference>
<dbReference type="Gene3D" id="3.40.50.150">
    <property type="entry name" value="Vaccinia Virus protein VP39"/>
    <property type="match status" value="1"/>
</dbReference>